<feature type="binding site" evidence="1">
    <location>
        <position position="63"/>
    </location>
    <ligand>
        <name>Mg(2+)</name>
        <dbReference type="ChEBI" id="CHEBI:18420"/>
        <label>1</label>
    </ligand>
</feature>
<feature type="binding site" evidence="1">
    <location>
        <position position="286"/>
    </location>
    <ligand>
        <name>Mg(2+)</name>
        <dbReference type="ChEBI" id="CHEBI:18420"/>
        <label>1</label>
    </ligand>
</feature>
<dbReference type="Gene3D" id="1.10.4080.10">
    <property type="entry name" value="ADP-ribosylation/Crystallin J1"/>
    <property type="match status" value="1"/>
</dbReference>
<keyword evidence="3" id="KW-1185">Reference proteome</keyword>
<organism evidence="2 3">
    <name type="scientific">Asanoa ferruginea</name>
    <dbReference type="NCBI Taxonomy" id="53367"/>
    <lineage>
        <taxon>Bacteria</taxon>
        <taxon>Bacillati</taxon>
        <taxon>Actinomycetota</taxon>
        <taxon>Actinomycetes</taxon>
        <taxon>Micromonosporales</taxon>
        <taxon>Micromonosporaceae</taxon>
        <taxon>Asanoa</taxon>
    </lineage>
</organism>
<name>A0A3D9ZSI6_9ACTN</name>
<feature type="binding site" evidence="1">
    <location>
        <position position="288"/>
    </location>
    <ligand>
        <name>Mg(2+)</name>
        <dbReference type="ChEBI" id="CHEBI:18420"/>
        <label>1</label>
    </ligand>
</feature>
<evidence type="ECO:0000256" key="1">
    <source>
        <dbReference type="PIRSR" id="PIRSR605502-1"/>
    </source>
</evidence>
<feature type="binding site" evidence="1">
    <location>
        <position position="289"/>
    </location>
    <ligand>
        <name>Mg(2+)</name>
        <dbReference type="ChEBI" id="CHEBI:18420"/>
        <label>1</label>
    </ligand>
</feature>
<feature type="binding site" evidence="1">
    <location>
        <position position="64"/>
    </location>
    <ligand>
        <name>Mg(2+)</name>
        <dbReference type="ChEBI" id="CHEBI:18420"/>
        <label>1</label>
    </ligand>
</feature>
<feature type="binding site" evidence="1">
    <location>
        <position position="62"/>
    </location>
    <ligand>
        <name>Mg(2+)</name>
        <dbReference type="ChEBI" id="CHEBI:18420"/>
        <label>1</label>
    </ligand>
</feature>
<keyword evidence="1" id="KW-0479">Metal-binding</keyword>
<dbReference type="GO" id="GO:0046872">
    <property type="term" value="F:metal ion binding"/>
    <property type="evidence" value="ECO:0007669"/>
    <property type="project" value="UniProtKB-KW"/>
</dbReference>
<comment type="caution">
    <text evidence="2">The sequence shown here is derived from an EMBL/GenBank/DDBJ whole genome shotgun (WGS) entry which is preliminary data.</text>
</comment>
<dbReference type="InterPro" id="IPR036705">
    <property type="entry name" value="Ribosyl_crysJ1_sf"/>
</dbReference>
<dbReference type="Pfam" id="PF03747">
    <property type="entry name" value="ADP_ribosyl_GH"/>
    <property type="match status" value="1"/>
</dbReference>
<evidence type="ECO:0000313" key="2">
    <source>
        <dbReference type="EMBL" id="REG00166.1"/>
    </source>
</evidence>
<dbReference type="Proteomes" id="UP000256913">
    <property type="component" value="Unassembled WGS sequence"/>
</dbReference>
<gene>
    <name evidence="2" type="ORF">DFJ67_6217</name>
</gene>
<accession>A0A3D9ZSI6</accession>
<comment type="cofactor">
    <cofactor evidence="1">
        <name>Mg(2+)</name>
        <dbReference type="ChEBI" id="CHEBI:18420"/>
    </cofactor>
    <text evidence="1">Binds 2 magnesium ions per subunit.</text>
</comment>
<dbReference type="GO" id="GO:0016787">
    <property type="term" value="F:hydrolase activity"/>
    <property type="evidence" value="ECO:0007669"/>
    <property type="project" value="UniProtKB-KW"/>
</dbReference>
<sequence>MLPTDYEERVYAGVLGKVIAVYLGRPFEGWTYERISRELGEITDYVNDRTDLALKNHLLVVTDDDISGTFVFPRALRDHGPEPTSAQVGDTWLNEILEGTSVLWWGGVGNSTEHTAYLHLKDGVRAPESGTIARNGIVVAEQVGAQIFVEGFAMTRPGDPEAAADLVERAARVSHDGESVHAARVVAALVAGAFSETDMDRLLDVAVGLIPADSLIRRVIDDVRSWTATDPEWTTTRARIDERYGYHRYGGNCHVVPNHATVIHAVARSRGAFLPAMTVVNTSGWDTDSNAGDVGAICGVFGGLAGLADGPDWRGPIADRMYLPSTDGGSTVTDAAREAITLAGYGRAWAGEAAREPAARFHFALPGSVQGFTVLDGPAQITNPGGRLAIDGAGTAVTPTFIPPEARDMPIYGLIASPTLYTGQTLRAAVRGTDFRLTLAHYADDGDALAWVDGPAGATEWTVPDLGGQPVVYVGLRAGGPVELESLTWAGAPTVTLTRPANGHVGHGGDPGAMWRRAWVKAVDRWDPHWPEPFRIVQNRGTGLLIQGAREWQDYTVTADVTPHLAEATGLAARVQGLRRYYALRLAGRDRVELVRHLDGPAPVVLAARAYPWEFGETHQLALRVTCSRLTALVDGEELFDVDDTALHCGGIALLVEQGRTATQAVQITPIPSEDSA</sequence>
<keyword evidence="2" id="KW-0378">Hydrolase</keyword>
<dbReference type="InterPro" id="IPR005502">
    <property type="entry name" value="Ribosyl_crysJ1"/>
</dbReference>
<reference evidence="2 3" key="1">
    <citation type="submission" date="2018-08" db="EMBL/GenBank/DDBJ databases">
        <title>Sequencing the genomes of 1000 actinobacteria strains.</title>
        <authorList>
            <person name="Klenk H.-P."/>
        </authorList>
    </citation>
    <scope>NUCLEOTIDE SEQUENCE [LARGE SCALE GENOMIC DNA]</scope>
    <source>
        <strain evidence="2 3">DSM 44099</strain>
    </source>
</reference>
<evidence type="ECO:0000313" key="3">
    <source>
        <dbReference type="Proteomes" id="UP000256913"/>
    </source>
</evidence>
<dbReference type="EMBL" id="QUMQ01000001">
    <property type="protein sequence ID" value="REG00166.1"/>
    <property type="molecule type" value="Genomic_DNA"/>
</dbReference>
<protein>
    <submittedName>
        <fullName evidence="2">ADP-ribosylglycohydrolase</fullName>
    </submittedName>
</protein>
<dbReference type="Gene3D" id="2.60.120.560">
    <property type="entry name" value="Exo-inulinase, domain 1"/>
    <property type="match status" value="1"/>
</dbReference>
<dbReference type="SUPFAM" id="SSF101478">
    <property type="entry name" value="ADP-ribosylglycohydrolase"/>
    <property type="match status" value="1"/>
</dbReference>
<dbReference type="AlphaFoldDB" id="A0A3D9ZSI6"/>
<proteinExistence type="predicted"/>
<keyword evidence="1" id="KW-0460">Magnesium</keyword>
<dbReference type="RefSeq" id="WP_203783155.1">
    <property type="nucleotide sequence ID" value="NZ_BONB01000003.1"/>
</dbReference>